<dbReference type="GO" id="GO:0005737">
    <property type="term" value="C:cytoplasm"/>
    <property type="evidence" value="ECO:0007669"/>
    <property type="project" value="TreeGrafter"/>
</dbReference>
<gene>
    <name evidence="12" type="ORF">MC378_15000</name>
</gene>
<dbReference type="GO" id="GO:0008677">
    <property type="term" value="F:2-dehydropantoate 2-reductase activity"/>
    <property type="evidence" value="ECO:0007669"/>
    <property type="project" value="UniProtKB-EC"/>
</dbReference>
<dbReference type="Pfam" id="PF08546">
    <property type="entry name" value="ApbA_C"/>
    <property type="match status" value="1"/>
</dbReference>
<dbReference type="RefSeq" id="WP_242179620.1">
    <property type="nucleotide sequence ID" value="NZ_JAKQYM010000029.1"/>
</dbReference>
<feature type="domain" description="Ketopantoate reductase C-terminal" evidence="11">
    <location>
        <begin position="185"/>
        <end position="307"/>
    </location>
</feature>
<evidence type="ECO:0000259" key="10">
    <source>
        <dbReference type="Pfam" id="PF02558"/>
    </source>
</evidence>
<dbReference type="PANTHER" id="PTHR21708">
    <property type="entry name" value="PROBABLE 2-DEHYDROPANTOATE 2-REDUCTASE"/>
    <property type="match status" value="1"/>
</dbReference>
<dbReference type="EMBL" id="JAKQYM010000029">
    <property type="protein sequence ID" value="MCI2230486.1"/>
    <property type="molecule type" value="Genomic_DNA"/>
</dbReference>
<dbReference type="InterPro" id="IPR013332">
    <property type="entry name" value="KPR_N"/>
</dbReference>
<proteinExistence type="inferred from homology"/>
<dbReference type="Proteomes" id="UP001139369">
    <property type="component" value="Unassembled WGS sequence"/>
</dbReference>
<accession>A0A9X2AKI9</accession>
<evidence type="ECO:0000313" key="13">
    <source>
        <dbReference type="Proteomes" id="UP001139369"/>
    </source>
</evidence>
<dbReference type="InterPro" id="IPR013328">
    <property type="entry name" value="6PGD_dom2"/>
</dbReference>
<dbReference type="EC" id="1.1.1.169" evidence="3 9"/>
<comment type="function">
    <text evidence="9">Catalyzes the NADPH-dependent reduction of ketopantoate into pantoic acid.</text>
</comment>
<name>A0A9X2AKI9_9FLAO</name>
<evidence type="ECO:0000256" key="1">
    <source>
        <dbReference type="ARBA" id="ARBA00004994"/>
    </source>
</evidence>
<keyword evidence="9" id="KW-0566">Pantothenate biosynthesis</keyword>
<dbReference type="SUPFAM" id="SSF48179">
    <property type="entry name" value="6-phosphogluconate dehydrogenase C-terminal domain-like"/>
    <property type="match status" value="1"/>
</dbReference>
<comment type="pathway">
    <text evidence="1 9">Cofactor biosynthesis; (R)-pantothenate biosynthesis; (R)-pantoate from 3-methyl-2-oxobutanoate: step 2/2.</text>
</comment>
<evidence type="ECO:0000256" key="3">
    <source>
        <dbReference type="ARBA" id="ARBA00013014"/>
    </source>
</evidence>
<dbReference type="SUPFAM" id="SSF51735">
    <property type="entry name" value="NAD(P)-binding Rossmann-fold domains"/>
    <property type="match status" value="1"/>
</dbReference>
<keyword evidence="13" id="KW-1185">Reference proteome</keyword>
<evidence type="ECO:0000259" key="11">
    <source>
        <dbReference type="Pfam" id="PF08546"/>
    </source>
</evidence>
<protein>
    <recommendedName>
        <fullName evidence="4 9">2-dehydropantoate 2-reductase</fullName>
        <ecNumber evidence="3 9">1.1.1.169</ecNumber>
    </recommendedName>
    <alternativeName>
        <fullName evidence="7 9">Ketopantoate reductase</fullName>
    </alternativeName>
</protein>
<dbReference type="InterPro" id="IPR036291">
    <property type="entry name" value="NAD(P)-bd_dom_sf"/>
</dbReference>
<organism evidence="12 13">
    <name type="scientific">Polaribacter marinus</name>
    <dbReference type="NCBI Taxonomy" id="2916838"/>
    <lineage>
        <taxon>Bacteria</taxon>
        <taxon>Pseudomonadati</taxon>
        <taxon>Bacteroidota</taxon>
        <taxon>Flavobacteriia</taxon>
        <taxon>Flavobacteriales</taxon>
        <taxon>Flavobacteriaceae</taxon>
    </lineage>
</organism>
<dbReference type="AlphaFoldDB" id="A0A9X2AKI9"/>
<dbReference type="Pfam" id="PF02558">
    <property type="entry name" value="ApbA"/>
    <property type="match status" value="1"/>
</dbReference>
<comment type="similarity">
    <text evidence="2 9">Belongs to the ketopantoate reductase family.</text>
</comment>
<dbReference type="InterPro" id="IPR013752">
    <property type="entry name" value="KPA_reductase"/>
</dbReference>
<dbReference type="GO" id="GO:0015940">
    <property type="term" value="P:pantothenate biosynthetic process"/>
    <property type="evidence" value="ECO:0007669"/>
    <property type="project" value="UniProtKB-KW"/>
</dbReference>
<keyword evidence="5 9" id="KW-0521">NADP</keyword>
<dbReference type="Gene3D" id="1.10.1040.10">
    <property type="entry name" value="N-(1-d-carboxylethyl)-l-norvaline Dehydrogenase, domain 2"/>
    <property type="match status" value="1"/>
</dbReference>
<feature type="domain" description="Ketopantoate reductase N-terminal" evidence="10">
    <location>
        <begin position="5"/>
        <end position="156"/>
    </location>
</feature>
<dbReference type="InterPro" id="IPR008927">
    <property type="entry name" value="6-PGluconate_DH-like_C_sf"/>
</dbReference>
<evidence type="ECO:0000256" key="9">
    <source>
        <dbReference type="RuleBase" id="RU362068"/>
    </source>
</evidence>
<dbReference type="PANTHER" id="PTHR21708:SF26">
    <property type="entry name" value="2-DEHYDROPANTOATE 2-REDUCTASE"/>
    <property type="match status" value="1"/>
</dbReference>
<keyword evidence="6 9" id="KW-0560">Oxidoreductase</keyword>
<sequence length="313" mass="35504">MKTKILIVGIGGVGGYFGGLLAKEYQQSNNIEIYFLSRRKNLDKIKSDGIKVLDNENEFNSFPKIISDNAKDFDFVDYVFICTKTYHLNEIIQQIRPCISESTVLIPLQNGVNSRDILLKNFESNLITYGCVYLVSRLESPGKIVKKGQVGSLFFGIDNFNDKRLNHLQEVLLKAGIKSELSKSISKVIWEKFTFLSSIATATTYFNAKVHEILKDDLKLNSLNQLIQEVTALAHSKNIEIGENQSNRIIDILKSLPIDATTSLHSDYQNKREKTELESLTGYVISEGKLKNVKTELFEKMYNKIKTVPNTVY</sequence>
<evidence type="ECO:0000256" key="8">
    <source>
        <dbReference type="ARBA" id="ARBA00048793"/>
    </source>
</evidence>
<evidence type="ECO:0000256" key="2">
    <source>
        <dbReference type="ARBA" id="ARBA00007870"/>
    </source>
</evidence>
<dbReference type="NCBIfam" id="TIGR00745">
    <property type="entry name" value="apbA_panE"/>
    <property type="match status" value="1"/>
</dbReference>
<evidence type="ECO:0000256" key="6">
    <source>
        <dbReference type="ARBA" id="ARBA00023002"/>
    </source>
</evidence>
<dbReference type="InterPro" id="IPR051402">
    <property type="entry name" value="KPR-Related"/>
</dbReference>
<dbReference type="InterPro" id="IPR003710">
    <property type="entry name" value="ApbA"/>
</dbReference>
<evidence type="ECO:0000313" key="12">
    <source>
        <dbReference type="EMBL" id="MCI2230486.1"/>
    </source>
</evidence>
<evidence type="ECO:0000256" key="5">
    <source>
        <dbReference type="ARBA" id="ARBA00022857"/>
    </source>
</evidence>
<comment type="catalytic activity">
    <reaction evidence="8 9">
        <text>(R)-pantoate + NADP(+) = 2-dehydropantoate + NADPH + H(+)</text>
        <dbReference type="Rhea" id="RHEA:16233"/>
        <dbReference type="ChEBI" id="CHEBI:11561"/>
        <dbReference type="ChEBI" id="CHEBI:15378"/>
        <dbReference type="ChEBI" id="CHEBI:15980"/>
        <dbReference type="ChEBI" id="CHEBI:57783"/>
        <dbReference type="ChEBI" id="CHEBI:58349"/>
        <dbReference type="EC" id="1.1.1.169"/>
    </reaction>
</comment>
<evidence type="ECO:0000256" key="7">
    <source>
        <dbReference type="ARBA" id="ARBA00032024"/>
    </source>
</evidence>
<dbReference type="Gene3D" id="3.40.50.720">
    <property type="entry name" value="NAD(P)-binding Rossmann-like Domain"/>
    <property type="match status" value="1"/>
</dbReference>
<evidence type="ECO:0000256" key="4">
    <source>
        <dbReference type="ARBA" id="ARBA00019465"/>
    </source>
</evidence>
<comment type="caution">
    <text evidence="12">The sequence shown here is derived from an EMBL/GenBank/DDBJ whole genome shotgun (WGS) entry which is preliminary data.</text>
</comment>
<reference evidence="12" key="1">
    <citation type="submission" date="2022-02" db="EMBL/GenBank/DDBJ databases">
        <title>Polaribacter sp. MSW13, isolated from seawater.</title>
        <authorList>
            <person name="Kristyanto S."/>
            <person name="Jung J."/>
            <person name="Jeon C.O."/>
        </authorList>
    </citation>
    <scope>NUCLEOTIDE SEQUENCE</scope>
    <source>
        <strain evidence="12">MSW13</strain>
    </source>
</reference>